<keyword evidence="1 4" id="KW-0808">Transferase</keyword>
<dbReference type="PANTHER" id="PTHR43877:SF1">
    <property type="entry name" value="ACETYLTRANSFERASE"/>
    <property type="match status" value="1"/>
</dbReference>
<evidence type="ECO:0000313" key="4">
    <source>
        <dbReference type="EMBL" id="QNE75959.1"/>
    </source>
</evidence>
<evidence type="ECO:0000313" key="5">
    <source>
        <dbReference type="Proteomes" id="UP000515307"/>
    </source>
</evidence>
<dbReference type="EMBL" id="CP045702">
    <property type="protein sequence ID" value="QNE75959.1"/>
    <property type="molecule type" value="Genomic_DNA"/>
</dbReference>
<dbReference type="Gene3D" id="3.40.630.30">
    <property type="match status" value="1"/>
</dbReference>
<dbReference type="PROSITE" id="PS51186">
    <property type="entry name" value="GNAT"/>
    <property type="match status" value="1"/>
</dbReference>
<dbReference type="PANTHER" id="PTHR43877">
    <property type="entry name" value="AMINOALKYLPHOSPHONATE N-ACETYLTRANSFERASE-RELATED-RELATED"/>
    <property type="match status" value="1"/>
</dbReference>
<keyword evidence="5" id="KW-1185">Reference proteome</keyword>
<dbReference type="InterPro" id="IPR050832">
    <property type="entry name" value="Bact_Acetyltransf"/>
</dbReference>
<evidence type="ECO:0000259" key="3">
    <source>
        <dbReference type="PROSITE" id="PS51186"/>
    </source>
</evidence>
<dbReference type="Proteomes" id="UP000515307">
    <property type="component" value="Chromosome"/>
</dbReference>
<name>A0A7G7BKU4_9ACTN</name>
<dbReference type="InterPro" id="IPR016181">
    <property type="entry name" value="Acyl_CoA_acyltransferase"/>
</dbReference>
<gene>
    <name evidence="4" type="ORF">F0344_16090</name>
</gene>
<protein>
    <submittedName>
        <fullName evidence="4">GNAT family N-acetyltransferase</fullName>
    </submittedName>
</protein>
<dbReference type="KEGG" id="sfiy:F0344_16090"/>
<feature type="domain" description="N-acetyltransferase" evidence="3">
    <location>
        <begin position="3"/>
        <end position="181"/>
    </location>
</feature>
<dbReference type="RefSeq" id="WP_185299455.1">
    <property type="nucleotide sequence ID" value="NZ_CP045702.1"/>
</dbReference>
<sequence length="187" mass="20908">MDYVIRSVRAEDWPLAKELRLAALQDPMAPVAFLETYEDAVSRPDAFWQQRTADAAEGIAVRQFVAERPDGGLAGTVTALVERPDGDTRFGAAAQVDQTHVVGVFVHEQDRGNGLTDELFRSAIEWSWSLAEPRVERVRLYVHERNPRAAAAYRRIGFVPSGQTVAVPHDPDARELEYVIERARAEP</sequence>
<dbReference type="CDD" id="cd04301">
    <property type="entry name" value="NAT_SF"/>
    <property type="match status" value="1"/>
</dbReference>
<accession>A0A7G7BKU4</accession>
<organism evidence="4 5">
    <name type="scientific">Streptomyces finlayi</name>
    <dbReference type="NCBI Taxonomy" id="67296"/>
    <lineage>
        <taxon>Bacteria</taxon>
        <taxon>Bacillati</taxon>
        <taxon>Actinomycetota</taxon>
        <taxon>Actinomycetes</taxon>
        <taxon>Kitasatosporales</taxon>
        <taxon>Streptomycetaceae</taxon>
        <taxon>Streptomyces</taxon>
    </lineage>
</organism>
<reference evidence="5" key="1">
    <citation type="submission" date="2019-10" db="EMBL/GenBank/DDBJ databases">
        <title>Antimicrobial potential of Antarctic Bacteria.</title>
        <authorList>
            <person name="Benaud N."/>
            <person name="Edwards R.J."/>
            <person name="Ferrari B.C."/>
        </authorList>
    </citation>
    <scope>NUCLEOTIDE SEQUENCE [LARGE SCALE GENOMIC DNA]</scope>
    <source>
        <strain evidence="5">NBSH44</strain>
    </source>
</reference>
<dbReference type="SUPFAM" id="SSF55729">
    <property type="entry name" value="Acyl-CoA N-acyltransferases (Nat)"/>
    <property type="match status" value="1"/>
</dbReference>
<dbReference type="AlphaFoldDB" id="A0A7G7BKU4"/>
<evidence type="ECO:0000256" key="2">
    <source>
        <dbReference type="ARBA" id="ARBA00023315"/>
    </source>
</evidence>
<dbReference type="GO" id="GO:0016747">
    <property type="term" value="F:acyltransferase activity, transferring groups other than amino-acyl groups"/>
    <property type="evidence" value="ECO:0007669"/>
    <property type="project" value="InterPro"/>
</dbReference>
<dbReference type="Pfam" id="PF00583">
    <property type="entry name" value="Acetyltransf_1"/>
    <property type="match status" value="1"/>
</dbReference>
<proteinExistence type="predicted"/>
<dbReference type="InterPro" id="IPR000182">
    <property type="entry name" value="GNAT_dom"/>
</dbReference>
<evidence type="ECO:0000256" key="1">
    <source>
        <dbReference type="ARBA" id="ARBA00022679"/>
    </source>
</evidence>
<keyword evidence="2" id="KW-0012">Acyltransferase</keyword>